<organism evidence="2 3">
    <name type="scientific">Candidatus Arcanibacter lacustris</name>
    <dbReference type="NCBI Taxonomy" id="1607817"/>
    <lineage>
        <taxon>Bacteria</taxon>
        <taxon>Pseudomonadati</taxon>
        <taxon>Pseudomonadota</taxon>
        <taxon>Alphaproteobacteria</taxon>
        <taxon>Rickettsiales</taxon>
        <taxon>Candidatus Arcanibacter</taxon>
    </lineage>
</organism>
<dbReference type="Proteomes" id="UP000033358">
    <property type="component" value="Unassembled WGS sequence"/>
</dbReference>
<evidence type="ECO:0000313" key="3">
    <source>
        <dbReference type="Proteomes" id="UP000033358"/>
    </source>
</evidence>
<dbReference type="AlphaFoldDB" id="A0A0F5MR67"/>
<evidence type="ECO:0000313" key="2">
    <source>
        <dbReference type="EMBL" id="KKB96567.1"/>
    </source>
</evidence>
<name>A0A0F5MR67_9RICK</name>
<protein>
    <recommendedName>
        <fullName evidence="1">Insertion element IS402-like domain-containing protein</fullName>
    </recommendedName>
</protein>
<proteinExistence type="predicted"/>
<dbReference type="Pfam" id="PF13340">
    <property type="entry name" value="DUF4096"/>
    <property type="match status" value="1"/>
</dbReference>
<keyword evidence="3" id="KW-1185">Reference proteome</keyword>
<dbReference type="InterPro" id="IPR025161">
    <property type="entry name" value="IS402-like_dom"/>
</dbReference>
<accession>A0A0F5MR67</accession>
<feature type="domain" description="Insertion element IS402-like" evidence="1">
    <location>
        <begin position="22"/>
        <end position="94"/>
    </location>
</feature>
<evidence type="ECO:0000259" key="1">
    <source>
        <dbReference type="Pfam" id="PF13340"/>
    </source>
</evidence>
<sequence length="127" mass="14900">MKKKRVFNTIPTKLTENQFNEFVLPHLKKGDRGPDKKVSFYKLFNYILMLMHTGCQWYNLPIEKTESNKPEIHYTRVFKSFKYWLHHGCFDKIFESSVLRLATNKMLDLSVIHGDGTSTCAKKGVII</sequence>
<reference evidence="2 3" key="1">
    <citation type="submission" date="2015-02" db="EMBL/GenBank/DDBJ databases">
        <title>Single cell genomics of a rare environmental alphaproteobacterium provides unique insights into Rickettsiaceae evolution.</title>
        <authorList>
            <person name="Martijn J."/>
            <person name="Schulz F."/>
            <person name="Zaremba-Niedzwiedzka K."/>
            <person name="Viklund J."/>
            <person name="Stepanauskas R."/>
            <person name="Andersson S.G.E."/>
            <person name="Horn M."/>
            <person name="Guy L."/>
            <person name="Ettema T.J.G."/>
        </authorList>
    </citation>
    <scope>NUCLEOTIDE SEQUENCE [LARGE SCALE GENOMIC DNA]</scope>
    <source>
        <strain evidence="2 3">SCGC AAA041-L04</strain>
    </source>
</reference>
<comment type="caution">
    <text evidence="2">The sequence shown here is derived from an EMBL/GenBank/DDBJ whole genome shotgun (WGS) entry which is preliminary data.</text>
</comment>
<dbReference type="EMBL" id="JYHA01000055">
    <property type="protein sequence ID" value="KKB96567.1"/>
    <property type="molecule type" value="Genomic_DNA"/>
</dbReference>
<gene>
    <name evidence="2" type="ORF">SZ25_00344</name>
</gene>